<feature type="non-terminal residue" evidence="1">
    <location>
        <position position="1"/>
    </location>
</feature>
<dbReference type="RefSeq" id="WP_133207175.1">
    <property type="nucleotide sequence ID" value="NZ_SMRU01000102.1"/>
</dbReference>
<dbReference type="AlphaFoldDB" id="A0A4R5JX05"/>
<reference evidence="1 2" key="1">
    <citation type="submission" date="2019-03" db="EMBL/GenBank/DDBJ databases">
        <title>Whole genome sequence of Arthrobacter sp JH1-1.</title>
        <authorList>
            <person name="Trinh H.N."/>
        </authorList>
    </citation>
    <scope>NUCLEOTIDE SEQUENCE [LARGE SCALE GENOMIC DNA]</scope>
    <source>
        <strain evidence="1 2">JH1-1</strain>
    </source>
</reference>
<accession>A0A4R5JX05</accession>
<name>A0A4R5JX05_9MICC</name>
<sequence length="159" mass="15992">VNIALGTTAATNRLNVAATGIVPGDTIQRAVTLSNAAGNQNLSAVTLTTAATTTSTKLDSDATNGLQVVVDRCSTGWVEAGTAPAYTYTCAGTTSIVLASHAVVGANMALANLSSLTAGNTDSLRVTMTLPATADNTFESLSSTVGFTFTGTQRTATDQ</sequence>
<dbReference type="OrthoDB" id="3788361at2"/>
<comment type="caution">
    <text evidence="1">The sequence shown here is derived from an EMBL/GenBank/DDBJ whole genome shotgun (WGS) entry which is preliminary data.</text>
</comment>
<gene>
    <name evidence="1" type="ORF">E1809_26370</name>
</gene>
<organism evidence="1 2">
    <name type="scientific">Arthrobacter terricola</name>
    <dbReference type="NCBI Taxonomy" id="2547396"/>
    <lineage>
        <taxon>Bacteria</taxon>
        <taxon>Bacillati</taxon>
        <taxon>Actinomycetota</taxon>
        <taxon>Actinomycetes</taxon>
        <taxon>Micrococcales</taxon>
        <taxon>Micrococcaceae</taxon>
        <taxon>Arthrobacter</taxon>
    </lineage>
</organism>
<dbReference type="Proteomes" id="UP000295511">
    <property type="component" value="Unassembled WGS sequence"/>
</dbReference>
<keyword evidence="2" id="KW-1185">Reference proteome</keyword>
<dbReference type="EMBL" id="SMRU01000102">
    <property type="protein sequence ID" value="TDF82213.1"/>
    <property type="molecule type" value="Genomic_DNA"/>
</dbReference>
<proteinExistence type="predicted"/>
<protein>
    <submittedName>
        <fullName evidence="1">Uncharacterized protein</fullName>
    </submittedName>
</protein>
<evidence type="ECO:0000313" key="2">
    <source>
        <dbReference type="Proteomes" id="UP000295511"/>
    </source>
</evidence>
<evidence type="ECO:0000313" key="1">
    <source>
        <dbReference type="EMBL" id="TDF82213.1"/>
    </source>
</evidence>